<dbReference type="EMBL" id="SNRY01000135">
    <property type="protein sequence ID" value="KAA6346289.1"/>
    <property type="molecule type" value="Genomic_DNA"/>
</dbReference>
<proteinExistence type="predicted"/>
<keyword evidence="4" id="KW-0479">Metal-binding</keyword>
<keyword evidence="5" id="KW-0547">Nucleotide-binding</keyword>
<dbReference type="Gene3D" id="3.30.460.10">
    <property type="entry name" value="Beta Polymerase, domain 2"/>
    <property type="match status" value="1"/>
</dbReference>
<keyword evidence="7" id="KW-0460">Magnesium</keyword>
<dbReference type="CDD" id="cd05403">
    <property type="entry name" value="NT_KNTase_like"/>
    <property type="match status" value="1"/>
</dbReference>
<evidence type="ECO:0000256" key="1">
    <source>
        <dbReference type="ARBA" id="ARBA00001946"/>
    </source>
</evidence>
<dbReference type="GO" id="GO:0046872">
    <property type="term" value="F:metal ion binding"/>
    <property type="evidence" value="ECO:0007669"/>
    <property type="project" value="UniProtKB-KW"/>
</dbReference>
<evidence type="ECO:0000313" key="9">
    <source>
        <dbReference type="EMBL" id="KAA6346289.1"/>
    </source>
</evidence>
<keyword evidence="6" id="KW-0067">ATP-binding</keyword>
<name>A0A5J4SJJ5_9ZZZZ</name>
<keyword evidence="2" id="KW-0808">Transferase</keyword>
<dbReference type="Pfam" id="PF18765">
    <property type="entry name" value="Polbeta"/>
    <property type="match status" value="1"/>
</dbReference>
<feature type="domain" description="Polymerase beta nucleotidyltransferase" evidence="8">
    <location>
        <begin position="11"/>
        <end position="99"/>
    </location>
</feature>
<dbReference type="InterPro" id="IPR052038">
    <property type="entry name" value="Type-VII_TA_antitoxin"/>
</dbReference>
<keyword evidence="3" id="KW-0548">Nucleotidyltransferase</keyword>
<accession>A0A5J4SJJ5</accession>
<reference evidence="9" key="1">
    <citation type="submission" date="2019-03" db="EMBL/GenBank/DDBJ databases">
        <title>Single cell metagenomics reveals metabolic interactions within the superorganism composed of flagellate Streblomastix strix and complex community of Bacteroidetes bacteria on its surface.</title>
        <authorList>
            <person name="Treitli S.C."/>
            <person name="Kolisko M."/>
            <person name="Husnik F."/>
            <person name="Keeling P."/>
            <person name="Hampl V."/>
        </authorList>
    </citation>
    <scope>NUCLEOTIDE SEQUENCE</scope>
    <source>
        <strain evidence="9">STM</strain>
    </source>
</reference>
<dbReference type="GO" id="GO:0016779">
    <property type="term" value="F:nucleotidyltransferase activity"/>
    <property type="evidence" value="ECO:0007669"/>
    <property type="project" value="UniProtKB-KW"/>
</dbReference>
<comment type="caution">
    <text evidence="9">The sequence shown here is derived from an EMBL/GenBank/DDBJ whole genome shotgun (WGS) entry which is preliminary data.</text>
</comment>
<organism evidence="9">
    <name type="scientific">termite gut metagenome</name>
    <dbReference type="NCBI Taxonomy" id="433724"/>
    <lineage>
        <taxon>unclassified sequences</taxon>
        <taxon>metagenomes</taxon>
        <taxon>organismal metagenomes</taxon>
    </lineage>
</organism>
<evidence type="ECO:0000256" key="2">
    <source>
        <dbReference type="ARBA" id="ARBA00022679"/>
    </source>
</evidence>
<comment type="cofactor">
    <cofactor evidence="1">
        <name>Mg(2+)</name>
        <dbReference type="ChEBI" id="CHEBI:18420"/>
    </cofactor>
</comment>
<sequence length="100" mass="11635">MNNILTNSIPKIASLCERYKVKKLYAFGSVLTDKFNNQSDIDLVVDFKEIDLKDYADNYFDLQYSLENVLGREVDLLEDKAIRNPILRKNIEISKQLIYG</sequence>
<dbReference type="PANTHER" id="PTHR33571">
    <property type="entry name" value="SSL8005 PROTEIN"/>
    <property type="match status" value="1"/>
</dbReference>
<evidence type="ECO:0000256" key="6">
    <source>
        <dbReference type="ARBA" id="ARBA00022840"/>
    </source>
</evidence>
<dbReference type="InterPro" id="IPR041633">
    <property type="entry name" value="Polbeta"/>
</dbReference>
<protein>
    <recommendedName>
        <fullName evidence="8">Polymerase beta nucleotidyltransferase domain-containing protein</fullName>
    </recommendedName>
</protein>
<dbReference type="GO" id="GO:0005524">
    <property type="term" value="F:ATP binding"/>
    <property type="evidence" value="ECO:0007669"/>
    <property type="project" value="UniProtKB-KW"/>
</dbReference>
<gene>
    <name evidence="9" type="ORF">EZS27_006167</name>
</gene>
<evidence type="ECO:0000256" key="5">
    <source>
        <dbReference type="ARBA" id="ARBA00022741"/>
    </source>
</evidence>
<dbReference type="InterPro" id="IPR043519">
    <property type="entry name" value="NT_sf"/>
</dbReference>
<evidence type="ECO:0000259" key="8">
    <source>
        <dbReference type="Pfam" id="PF18765"/>
    </source>
</evidence>
<evidence type="ECO:0000256" key="7">
    <source>
        <dbReference type="ARBA" id="ARBA00022842"/>
    </source>
</evidence>
<evidence type="ECO:0000256" key="4">
    <source>
        <dbReference type="ARBA" id="ARBA00022723"/>
    </source>
</evidence>
<dbReference type="SUPFAM" id="SSF81301">
    <property type="entry name" value="Nucleotidyltransferase"/>
    <property type="match status" value="1"/>
</dbReference>
<dbReference type="AlphaFoldDB" id="A0A5J4SJJ5"/>
<dbReference type="PANTHER" id="PTHR33571:SF12">
    <property type="entry name" value="BSL3053 PROTEIN"/>
    <property type="match status" value="1"/>
</dbReference>
<evidence type="ECO:0000256" key="3">
    <source>
        <dbReference type="ARBA" id="ARBA00022695"/>
    </source>
</evidence>